<accession>A0A1K2H5Z0</accession>
<dbReference type="InterPro" id="IPR024923">
    <property type="entry name" value="PG_synth_SpoVB"/>
</dbReference>
<dbReference type="EMBL" id="FPKS01000002">
    <property type="protein sequence ID" value="SFZ71606.1"/>
    <property type="molecule type" value="Genomic_DNA"/>
</dbReference>
<sequence>MENAEFIEEEISNSENHQNKMLAGTFWMTAGDFLSKILGAVYIIPWYAWMGSHGDQANALFSMGYNVYALFLLISTAGIPVAISREVAKYNALGDRNMSYRLVRQMLAFMVILGAFFAGMMYLLAPFFAALSGGGKDLIPVMKSLSLAVLVFPAMSVIRGYFQGLSNMKPYALSQLFEQIVRVIWMLVTAFTIMKLGSGDWVAAVTQSTTAAFIGMIASSVVLILSLMKQGDIANIANPGPSKHQINAVSLLTQTLTQAIPFIVIGSAIQIFKLIDQTTFPHVMRMIANYTDAQLAIFFSYFSANTDKLTMVLIGVATTLGGVSIPLVTSAYVKGDKKETAHLISYSLQLFAIFMLPAVVGMSILARDIYTIFYVSPSQLQLNLFVFAFLQSFLLASYALLSPMLQALHHSRIAMRYFGLTLVIKLVIQVPAILLYEAYGPMIATTIAFGVGVYLFLRKVQQVSEFSVKVTFRGFLGIATMTFIMAVVVSLVKWLLPDHVLLETVVSGGFGFAVYLVMAAKLGYLEKLFGTKGTAIRRKLHI</sequence>
<reference evidence="7 10" key="1">
    <citation type="submission" date="2014-12" db="EMBL/GenBank/DDBJ databases">
        <title>Draft genome sequences of 10 type strains of Lactococcus.</title>
        <authorList>
            <person name="Sun Z."/>
            <person name="Zhong Z."/>
            <person name="Liu W."/>
            <person name="Zhang W."/>
            <person name="Zhang H."/>
        </authorList>
    </citation>
    <scope>NUCLEOTIDE SEQUENCE [LARGE SCALE GENOMIC DNA]</scope>
    <source>
        <strain evidence="7 10">DSM 22330</strain>
    </source>
</reference>
<keyword evidence="2" id="KW-1003">Cell membrane</keyword>
<dbReference type="Proteomes" id="UP000218979">
    <property type="component" value="Unassembled WGS sequence"/>
</dbReference>
<comment type="subcellular location">
    <subcellularLocation>
        <location evidence="1">Cell membrane</location>
        <topology evidence="1">Multi-pass membrane protein</topology>
    </subcellularLocation>
</comment>
<dbReference type="GO" id="GO:0005886">
    <property type="term" value="C:plasma membrane"/>
    <property type="evidence" value="ECO:0007669"/>
    <property type="project" value="UniProtKB-SubCell"/>
</dbReference>
<reference evidence="8 9" key="2">
    <citation type="submission" date="2016-11" db="EMBL/GenBank/DDBJ databases">
        <authorList>
            <person name="Jaros S."/>
            <person name="Januszkiewicz K."/>
            <person name="Wedrychowicz H."/>
        </authorList>
    </citation>
    <scope>NUCLEOTIDE SEQUENCE [LARGE SCALE GENOMIC DNA]</scope>
    <source>
        <strain evidence="8 9">DSM 22330</strain>
    </source>
</reference>
<dbReference type="PANTHER" id="PTHR30250:SF21">
    <property type="entry name" value="LIPID II FLIPPASE MURJ"/>
    <property type="match status" value="1"/>
</dbReference>
<dbReference type="RefSeq" id="WP_031366561.1">
    <property type="nucleotide sequence ID" value="NZ_FPKS01000002.1"/>
</dbReference>
<keyword evidence="4 6" id="KW-1133">Transmembrane helix</keyword>
<dbReference type="InterPro" id="IPR050833">
    <property type="entry name" value="Poly_Biosynth_Transport"/>
</dbReference>
<feature type="transmembrane region" description="Helical" evidence="6">
    <location>
        <begin position="442"/>
        <end position="458"/>
    </location>
</feature>
<feature type="transmembrane region" description="Helical" evidence="6">
    <location>
        <begin position="21"/>
        <end position="45"/>
    </location>
</feature>
<evidence type="ECO:0000256" key="2">
    <source>
        <dbReference type="ARBA" id="ARBA00022475"/>
    </source>
</evidence>
<dbReference type="PANTHER" id="PTHR30250">
    <property type="entry name" value="PST FAMILY PREDICTED COLANIC ACID TRANSPORTER"/>
    <property type="match status" value="1"/>
</dbReference>
<feature type="transmembrane region" description="Helical" evidence="6">
    <location>
        <begin position="504"/>
        <end position="524"/>
    </location>
</feature>
<feature type="transmembrane region" description="Helical" evidence="6">
    <location>
        <begin position="145"/>
        <end position="162"/>
    </location>
</feature>
<proteinExistence type="predicted"/>
<evidence type="ECO:0000313" key="10">
    <source>
        <dbReference type="Proteomes" id="UP000218979"/>
    </source>
</evidence>
<dbReference type="PIRSF" id="PIRSF038958">
    <property type="entry name" value="PG_synth_SpoVB"/>
    <property type="match status" value="1"/>
</dbReference>
<feature type="transmembrane region" description="Helical" evidence="6">
    <location>
        <begin position="309"/>
        <end position="331"/>
    </location>
</feature>
<gene>
    <name evidence="7" type="ORF">RR45_GL000905</name>
    <name evidence="8" type="ORF">SAMN02746068_00445</name>
</gene>
<keyword evidence="5 6" id="KW-0472">Membrane</keyword>
<dbReference type="STRING" id="1122154.SAMN02746068_00445"/>
<evidence type="ECO:0000256" key="3">
    <source>
        <dbReference type="ARBA" id="ARBA00022692"/>
    </source>
</evidence>
<feature type="transmembrane region" description="Helical" evidence="6">
    <location>
        <begin position="417"/>
        <end position="436"/>
    </location>
</feature>
<name>A0A1K2H5Z0_9LACT</name>
<feature type="transmembrane region" description="Helical" evidence="6">
    <location>
        <begin position="183"/>
        <end position="204"/>
    </location>
</feature>
<organism evidence="8 9">
    <name type="scientific">Pseudolactococcus chungangensis CAU 28 = DSM 22330</name>
    <dbReference type="NCBI Taxonomy" id="1122154"/>
    <lineage>
        <taxon>Bacteria</taxon>
        <taxon>Bacillati</taxon>
        <taxon>Bacillota</taxon>
        <taxon>Bacilli</taxon>
        <taxon>Lactobacillales</taxon>
        <taxon>Streptococcaceae</taxon>
        <taxon>Pseudolactococcus</taxon>
    </lineage>
</organism>
<evidence type="ECO:0000256" key="6">
    <source>
        <dbReference type="SAM" id="Phobius"/>
    </source>
</evidence>
<keyword evidence="10" id="KW-1185">Reference proteome</keyword>
<dbReference type="InterPro" id="IPR002797">
    <property type="entry name" value="Polysacc_synth"/>
</dbReference>
<feature type="transmembrane region" description="Helical" evidence="6">
    <location>
        <begin position="65"/>
        <end position="85"/>
    </location>
</feature>
<dbReference type="Proteomes" id="UP000185655">
    <property type="component" value="Unassembled WGS sequence"/>
</dbReference>
<evidence type="ECO:0000256" key="1">
    <source>
        <dbReference type="ARBA" id="ARBA00004651"/>
    </source>
</evidence>
<feature type="transmembrane region" description="Helical" evidence="6">
    <location>
        <begin position="210"/>
        <end position="228"/>
    </location>
</feature>
<evidence type="ECO:0000256" key="4">
    <source>
        <dbReference type="ARBA" id="ARBA00022989"/>
    </source>
</evidence>
<feature type="transmembrane region" description="Helical" evidence="6">
    <location>
        <begin position="106"/>
        <end position="125"/>
    </location>
</feature>
<evidence type="ECO:0000313" key="8">
    <source>
        <dbReference type="EMBL" id="SFZ71606.1"/>
    </source>
</evidence>
<feature type="transmembrane region" description="Helical" evidence="6">
    <location>
        <begin position="470"/>
        <end position="492"/>
    </location>
</feature>
<feature type="transmembrane region" description="Helical" evidence="6">
    <location>
        <begin position="384"/>
        <end position="405"/>
    </location>
</feature>
<dbReference type="CDD" id="cd13124">
    <property type="entry name" value="MATE_SpoVB_like"/>
    <property type="match status" value="1"/>
</dbReference>
<dbReference type="AlphaFoldDB" id="A0A1K2H5Z0"/>
<evidence type="ECO:0000256" key="5">
    <source>
        <dbReference type="ARBA" id="ARBA00023136"/>
    </source>
</evidence>
<protein>
    <submittedName>
        <fullName evidence="8">Membrane protein involved in the export of O-antigen and teichoic acid</fullName>
    </submittedName>
    <submittedName>
        <fullName evidence="7">Polysaccharide biosynthesis protein</fullName>
    </submittedName>
</protein>
<dbReference type="OrthoDB" id="9775950at2"/>
<evidence type="ECO:0000313" key="9">
    <source>
        <dbReference type="Proteomes" id="UP000185655"/>
    </source>
</evidence>
<feature type="transmembrane region" description="Helical" evidence="6">
    <location>
        <begin position="343"/>
        <end position="364"/>
    </location>
</feature>
<feature type="transmembrane region" description="Helical" evidence="6">
    <location>
        <begin position="249"/>
        <end position="272"/>
    </location>
</feature>
<dbReference type="EMBL" id="JXJT01000002">
    <property type="protein sequence ID" value="PCS04590.1"/>
    <property type="molecule type" value="Genomic_DNA"/>
</dbReference>
<keyword evidence="3 6" id="KW-0812">Transmembrane</keyword>
<evidence type="ECO:0000313" key="7">
    <source>
        <dbReference type="EMBL" id="PCS04590.1"/>
    </source>
</evidence>
<dbReference type="Pfam" id="PF01943">
    <property type="entry name" value="Polysacc_synt"/>
    <property type="match status" value="1"/>
</dbReference>